<comment type="caution">
    <text evidence="2">The sequence shown here is derived from an EMBL/GenBank/DDBJ whole genome shotgun (WGS) entry which is preliminary data.</text>
</comment>
<dbReference type="EMBL" id="JAYMYR010000011">
    <property type="protein sequence ID" value="KAK7333442.1"/>
    <property type="molecule type" value="Genomic_DNA"/>
</dbReference>
<keyword evidence="1" id="KW-1133">Transmembrane helix</keyword>
<evidence type="ECO:0000313" key="2">
    <source>
        <dbReference type="EMBL" id="KAK7333442.1"/>
    </source>
</evidence>
<evidence type="ECO:0000313" key="3">
    <source>
        <dbReference type="Proteomes" id="UP001374584"/>
    </source>
</evidence>
<reference evidence="2 3" key="1">
    <citation type="submission" date="2024-01" db="EMBL/GenBank/DDBJ databases">
        <title>The genomes of 5 underutilized Papilionoideae crops provide insights into root nodulation and disease resistanc.</title>
        <authorList>
            <person name="Jiang F."/>
        </authorList>
    </citation>
    <scope>NUCLEOTIDE SEQUENCE [LARGE SCALE GENOMIC DNA]</scope>
    <source>
        <strain evidence="2">JINMINGXINNONG_FW02</strain>
        <tissue evidence="2">Leaves</tissue>
    </source>
</reference>
<dbReference type="AlphaFoldDB" id="A0AAN9LFM2"/>
<keyword evidence="1" id="KW-0812">Transmembrane</keyword>
<accession>A0AAN9LFM2</accession>
<sequence>MKLSLNWDTSSSSLPLSILVRCSLVHQLLGPFLTIVVVVTTIATTTTTYHVTIFSMKDMTTKRGGSSHANARQRPRVLDANGDLDVMKRPIKADVDFWWTNKYITPDELLRSC</sequence>
<protein>
    <submittedName>
        <fullName evidence="2">Uncharacterized protein</fullName>
    </submittedName>
</protein>
<feature type="transmembrane region" description="Helical" evidence="1">
    <location>
        <begin position="32"/>
        <end position="54"/>
    </location>
</feature>
<gene>
    <name evidence="2" type="ORF">VNO80_30215</name>
</gene>
<organism evidence="2 3">
    <name type="scientific">Phaseolus coccineus</name>
    <name type="common">Scarlet runner bean</name>
    <name type="synonym">Phaseolus multiflorus</name>
    <dbReference type="NCBI Taxonomy" id="3886"/>
    <lineage>
        <taxon>Eukaryota</taxon>
        <taxon>Viridiplantae</taxon>
        <taxon>Streptophyta</taxon>
        <taxon>Embryophyta</taxon>
        <taxon>Tracheophyta</taxon>
        <taxon>Spermatophyta</taxon>
        <taxon>Magnoliopsida</taxon>
        <taxon>eudicotyledons</taxon>
        <taxon>Gunneridae</taxon>
        <taxon>Pentapetalae</taxon>
        <taxon>rosids</taxon>
        <taxon>fabids</taxon>
        <taxon>Fabales</taxon>
        <taxon>Fabaceae</taxon>
        <taxon>Papilionoideae</taxon>
        <taxon>50 kb inversion clade</taxon>
        <taxon>NPAAA clade</taxon>
        <taxon>indigoferoid/millettioid clade</taxon>
        <taxon>Phaseoleae</taxon>
        <taxon>Phaseolus</taxon>
    </lineage>
</organism>
<name>A0AAN9LFM2_PHACN</name>
<keyword evidence="1" id="KW-0472">Membrane</keyword>
<dbReference type="Proteomes" id="UP001374584">
    <property type="component" value="Unassembled WGS sequence"/>
</dbReference>
<evidence type="ECO:0000256" key="1">
    <source>
        <dbReference type="SAM" id="Phobius"/>
    </source>
</evidence>
<proteinExistence type="predicted"/>
<keyword evidence="3" id="KW-1185">Reference proteome</keyword>